<keyword evidence="5 6" id="KW-0472">Membrane</keyword>
<dbReference type="EMBL" id="SMGR01000001">
    <property type="protein sequence ID" value="TCL09977.1"/>
    <property type="molecule type" value="Genomic_DNA"/>
</dbReference>
<dbReference type="GO" id="GO:0005886">
    <property type="term" value="C:plasma membrane"/>
    <property type="evidence" value="ECO:0007669"/>
    <property type="project" value="UniProtKB-SubCell"/>
</dbReference>
<feature type="transmembrane region" description="Helical" evidence="6">
    <location>
        <begin position="185"/>
        <end position="204"/>
    </location>
</feature>
<keyword evidence="3 6" id="KW-0812">Transmembrane</keyword>
<feature type="transmembrane region" description="Helical" evidence="6">
    <location>
        <begin position="347"/>
        <end position="366"/>
    </location>
</feature>
<dbReference type="PANTHER" id="PTHR42770">
    <property type="entry name" value="AMINO ACID TRANSPORTER-RELATED"/>
    <property type="match status" value="1"/>
</dbReference>
<evidence type="ECO:0000256" key="5">
    <source>
        <dbReference type="ARBA" id="ARBA00023136"/>
    </source>
</evidence>
<keyword evidence="4 6" id="KW-1133">Transmembrane helix</keyword>
<name>A0A4R1NNF5_9RHOB</name>
<reference evidence="7 8" key="1">
    <citation type="submission" date="2019-03" db="EMBL/GenBank/DDBJ databases">
        <title>Genomic Encyclopedia of Archaeal and Bacterial Type Strains, Phase II (KMG-II): from individual species to whole genera.</title>
        <authorList>
            <person name="Goeker M."/>
        </authorList>
    </citation>
    <scope>NUCLEOTIDE SEQUENCE [LARGE SCALE GENOMIC DNA]</scope>
    <source>
        <strain evidence="7 8">DSM 26433</strain>
    </source>
</reference>
<dbReference type="InterPro" id="IPR002293">
    <property type="entry name" value="AA/rel_permease1"/>
</dbReference>
<feature type="transmembrane region" description="Helical" evidence="6">
    <location>
        <begin position="224"/>
        <end position="244"/>
    </location>
</feature>
<feature type="transmembrane region" description="Helical" evidence="6">
    <location>
        <begin position="320"/>
        <end position="341"/>
    </location>
</feature>
<protein>
    <submittedName>
        <fullName evidence="7">Amino acid/polyamine/organocation transporter (APC superfamily)</fullName>
    </submittedName>
</protein>
<evidence type="ECO:0000256" key="3">
    <source>
        <dbReference type="ARBA" id="ARBA00022692"/>
    </source>
</evidence>
<proteinExistence type="predicted"/>
<feature type="transmembrane region" description="Helical" evidence="6">
    <location>
        <begin position="40"/>
        <end position="60"/>
    </location>
</feature>
<dbReference type="PIRSF" id="PIRSF006060">
    <property type="entry name" value="AA_transporter"/>
    <property type="match status" value="1"/>
</dbReference>
<evidence type="ECO:0000256" key="1">
    <source>
        <dbReference type="ARBA" id="ARBA00004651"/>
    </source>
</evidence>
<feature type="transmembrane region" description="Helical" evidence="6">
    <location>
        <begin position="273"/>
        <end position="299"/>
    </location>
</feature>
<dbReference type="RefSeq" id="WP_132859962.1">
    <property type="nucleotide sequence ID" value="NZ_SMGR01000001.1"/>
</dbReference>
<feature type="transmembrane region" description="Helical" evidence="6">
    <location>
        <begin position="112"/>
        <end position="137"/>
    </location>
</feature>
<feature type="transmembrane region" description="Helical" evidence="6">
    <location>
        <begin position="85"/>
        <end position="106"/>
    </location>
</feature>
<dbReference type="GO" id="GO:0022857">
    <property type="term" value="F:transmembrane transporter activity"/>
    <property type="evidence" value="ECO:0007669"/>
    <property type="project" value="InterPro"/>
</dbReference>
<evidence type="ECO:0000256" key="2">
    <source>
        <dbReference type="ARBA" id="ARBA00022475"/>
    </source>
</evidence>
<feature type="transmembrane region" description="Helical" evidence="6">
    <location>
        <begin position="378"/>
        <end position="397"/>
    </location>
</feature>
<dbReference type="Pfam" id="PF13520">
    <property type="entry name" value="AA_permease_2"/>
    <property type="match status" value="1"/>
</dbReference>
<accession>A0A4R1NNF5</accession>
<evidence type="ECO:0000256" key="6">
    <source>
        <dbReference type="SAM" id="Phobius"/>
    </source>
</evidence>
<evidence type="ECO:0000313" key="8">
    <source>
        <dbReference type="Proteomes" id="UP000295673"/>
    </source>
</evidence>
<evidence type="ECO:0000256" key="4">
    <source>
        <dbReference type="ARBA" id="ARBA00022989"/>
    </source>
</evidence>
<dbReference type="Gene3D" id="1.20.1740.10">
    <property type="entry name" value="Amino acid/polyamine transporter I"/>
    <property type="match status" value="1"/>
</dbReference>
<dbReference type="OrthoDB" id="7065842at2"/>
<dbReference type="PANTHER" id="PTHR42770:SF11">
    <property type="entry name" value="INNER MEMBRANE TRANSPORT PROTEIN YBAT"/>
    <property type="match status" value="1"/>
</dbReference>
<dbReference type="AlphaFoldDB" id="A0A4R1NNF5"/>
<dbReference type="Proteomes" id="UP000295673">
    <property type="component" value="Unassembled WGS sequence"/>
</dbReference>
<keyword evidence="2" id="KW-1003">Cell membrane</keyword>
<comment type="caution">
    <text evidence="7">The sequence shown here is derived from an EMBL/GenBank/DDBJ whole genome shotgun (WGS) entry which is preliminary data.</text>
</comment>
<feature type="transmembrane region" description="Helical" evidence="6">
    <location>
        <begin position="12"/>
        <end position="34"/>
    </location>
</feature>
<feature type="transmembrane region" description="Helical" evidence="6">
    <location>
        <begin position="144"/>
        <end position="165"/>
    </location>
</feature>
<organism evidence="7 8">
    <name type="scientific">Shimia isoporae</name>
    <dbReference type="NCBI Taxonomy" id="647720"/>
    <lineage>
        <taxon>Bacteria</taxon>
        <taxon>Pseudomonadati</taxon>
        <taxon>Pseudomonadota</taxon>
        <taxon>Alphaproteobacteria</taxon>
        <taxon>Rhodobacterales</taxon>
        <taxon>Roseobacteraceae</taxon>
    </lineage>
</organism>
<sequence>MSEHLKRNVGLGLLIAYGVGVMVGAGIYVLVGAVAGEAGIYAPIAFLLAGLVAAPTALSYGELSARIPEAAGEAAFVHKAFRSQAVAVIVGLAIVATGVVSAAAVLRGGAGYLLALVTVPEVAAIVVLAILLTAVALYGVMESLALAAVFTIVELAGLALVVWAGWDAPLSPDWQNATAPGFTEWPWAAIGTAAVLAFFAFIGFEDIVNMAEEVERPERNIPRAIVVSLVLTTLVYALVTWVTVRVVPMQALAGSESPLVLVLQTRDSAATGAILAGIAVFAALNGVLAQIVMASRVLFGLGRRSRALAVFHHVHPKRGTPYSATVLVGGLVIAAAMSANVAKLAEVTSIILLSAFVVMNGALIVLKRREPESPFRVSMAVPVLGLVLSLGALALFLGGI</sequence>
<keyword evidence="8" id="KW-1185">Reference proteome</keyword>
<evidence type="ECO:0000313" key="7">
    <source>
        <dbReference type="EMBL" id="TCL09977.1"/>
    </source>
</evidence>
<dbReference type="InterPro" id="IPR050367">
    <property type="entry name" value="APC_superfamily"/>
</dbReference>
<gene>
    <name evidence="7" type="ORF">BXY66_2045</name>
</gene>
<comment type="subcellular location">
    <subcellularLocation>
        <location evidence="1">Cell membrane</location>
        <topology evidence="1">Multi-pass membrane protein</topology>
    </subcellularLocation>
</comment>